<keyword evidence="10" id="KW-1185">Reference proteome</keyword>
<feature type="transmembrane region" description="Helical" evidence="6">
    <location>
        <begin position="127"/>
        <end position="151"/>
    </location>
</feature>
<dbReference type="GO" id="GO:0016020">
    <property type="term" value="C:membrane"/>
    <property type="evidence" value="ECO:0007669"/>
    <property type="project" value="UniProtKB-SubCell"/>
</dbReference>
<dbReference type="Proteomes" id="UP000663828">
    <property type="component" value="Unassembled WGS sequence"/>
</dbReference>
<dbReference type="PROSITE" id="PS50262">
    <property type="entry name" value="G_PROTEIN_RECEP_F1_2"/>
    <property type="match status" value="1"/>
</dbReference>
<dbReference type="OrthoDB" id="10004415at2759"/>
<feature type="transmembrane region" description="Helical" evidence="6">
    <location>
        <begin position="12"/>
        <end position="37"/>
    </location>
</feature>
<feature type="transmembrane region" description="Helical" evidence="6">
    <location>
        <begin position="177"/>
        <end position="204"/>
    </location>
</feature>
<evidence type="ECO:0000256" key="3">
    <source>
        <dbReference type="ARBA" id="ARBA00022989"/>
    </source>
</evidence>
<name>A0A815UT89_ADIRI</name>
<evidence type="ECO:0000256" key="1">
    <source>
        <dbReference type="ARBA" id="ARBA00004370"/>
    </source>
</evidence>
<keyword evidence="2 5" id="KW-0812">Transmembrane</keyword>
<dbReference type="Gene3D" id="1.20.1070.10">
    <property type="entry name" value="Rhodopsin 7-helix transmembrane proteins"/>
    <property type="match status" value="1"/>
</dbReference>
<feature type="transmembrane region" description="Helical" evidence="6">
    <location>
        <begin position="260"/>
        <end position="282"/>
    </location>
</feature>
<dbReference type="EMBL" id="CAJNOR010004644">
    <property type="protein sequence ID" value="CAF1518242.1"/>
    <property type="molecule type" value="Genomic_DNA"/>
</dbReference>
<evidence type="ECO:0000256" key="4">
    <source>
        <dbReference type="ARBA" id="ARBA00023136"/>
    </source>
</evidence>
<evidence type="ECO:0000256" key="2">
    <source>
        <dbReference type="ARBA" id="ARBA00022692"/>
    </source>
</evidence>
<gene>
    <name evidence="8" type="ORF">EDS130_LOCUS43595</name>
    <name evidence="9" type="ORF">XAT740_LOCUS40632</name>
</gene>
<dbReference type="EMBL" id="CAJNOJ010000735">
    <property type="protein sequence ID" value="CAF1516570.1"/>
    <property type="molecule type" value="Genomic_DNA"/>
</dbReference>
<dbReference type="GO" id="GO:0004930">
    <property type="term" value="F:G protein-coupled receptor activity"/>
    <property type="evidence" value="ECO:0007669"/>
    <property type="project" value="UniProtKB-KW"/>
</dbReference>
<proteinExistence type="inferred from homology"/>
<keyword evidence="5" id="KW-0807">Transducer</keyword>
<keyword evidence="5" id="KW-0297">G-protein coupled receptor</keyword>
<comment type="caution">
    <text evidence="9">The sequence shown here is derived from an EMBL/GenBank/DDBJ whole genome shotgun (WGS) entry which is preliminary data.</text>
</comment>
<evidence type="ECO:0000256" key="6">
    <source>
        <dbReference type="SAM" id="Phobius"/>
    </source>
</evidence>
<protein>
    <recommendedName>
        <fullName evidence="7">G-protein coupled receptors family 1 profile domain-containing protein</fullName>
    </recommendedName>
</protein>
<feature type="transmembrane region" description="Helical" evidence="6">
    <location>
        <begin position="49"/>
        <end position="75"/>
    </location>
</feature>
<organism evidence="9 10">
    <name type="scientific">Adineta ricciae</name>
    <name type="common">Rotifer</name>
    <dbReference type="NCBI Taxonomy" id="249248"/>
    <lineage>
        <taxon>Eukaryota</taxon>
        <taxon>Metazoa</taxon>
        <taxon>Spiralia</taxon>
        <taxon>Gnathifera</taxon>
        <taxon>Rotifera</taxon>
        <taxon>Eurotatoria</taxon>
        <taxon>Bdelloidea</taxon>
        <taxon>Adinetida</taxon>
        <taxon>Adinetidae</taxon>
        <taxon>Adineta</taxon>
    </lineage>
</organism>
<evidence type="ECO:0000256" key="5">
    <source>
        <dbReference type="RuleBase" id="RU000688"/>
    </source>
</evidence>
<dbReference type="Pfam" id="PF00001">
    <property type="entry name" value="7tm_1"/>
    <property type="match status" value="1"/>
</dbReference>
<dbReference type="InterPro" id="IPR000276">
    <property type="entry name" value="GPCR_Rhodpsn"/>
</dbReference>
<evidence type="ECO:0000313" key="10">
    <source>
        <dbReference type="Proteomes" id="UP000663828"/>
    </source>
</evidence>
<feature type="transmembrane region" description="Helical" evidence="6">
    <location>
        <begin position="225"/>
        <end position="248"/>
    </location>
</feature>
<dbReference type="InterPro" id="IPR017452">
    <property type="entry name" value="GPCR_Rhodpsn_7TM"/>
</dbReference>
<dbReference type="CDD" id="cd00637">
    <property type="entry name" value="7tm_classA_rhodopsin-like"/>
    <property type="match status" value="1"/>
</dbReference>
<keyword evidence="3 6" id="KW-1133">Transmembrane helix</keyword>
<feature type="domain" description="G-protein coupled receptors family 1 profile" evidence="7">
    <location>
        <begin position="28"/>
        <end position="273"/>
    </location>
</feature>
<dbReference type="Proteomes" id="UP000663852">
    <property type="component" value="Unassembled WGS sequence"/>
</dbReference>
<accession>A0A815UT89</accession>
<keyword evidence="4 6" id="KW-0472">Membrane</keyword>
<evidence type="ECO:0000313" key="8">
    <source>
        <dbReference type="EMBL" id="CAF1516570.1"/>
    </source>
</evidence>
<dbReference type="SUPFAM" id="SSF81321">
    <property type="entry name" value="Family A G protein-coupled receptor-like"/>
    <property type="match status" value="1"/>
</dbReference>
<dbReference type="PROSITE" id="PS00237">
    <property type="entry name" value="G_PROTEIN_RECEP_F1_1"/>
    <property type="match status" value="1"/>
</dbReference>
<dbReference type="PRINTS" id="PR00237">
    <property type="entry name" value="GPCRRHODOPSN"/>
</dbReference>
<evidence type="ECO:0000259" key="7">
    <source>
        <dbReference type="PROSITE" id="PS50262"/>
    </source>
</evidence>
<comment type="subcellular location">
    <subcellularLocation>
        <location evidence="1">Membrane</location>
    </subcellularLocation>
</comment>
<evidence type="ECO:0000313" key="9">
    <source>
        <dbReference type="EMBL" id="CAF1518242.1"/>
    </source>
</evidence>
<feature type="transmembrane region" description="Helical" evidence="6">
    <location>
        <begin position="87"/>
        <end position="107"/>
    </location>
</feature>
<dbReference type="AlphaFoldDB" id="A0A815UT89"/>
<reference evidence="9" key="1">
    <citation type="submission" date="2021-02" db="EMBL/GenBank/DDBJ databases">
        <authorList>
            <person name="Nowell W R."/>
        </authorList>
    </citation>
    <scope>NUCLEOTIDE SEQUENCE</scope>
</reference>
<comment type="similarity">
    <text evidence="5">Belongs to the G-protein coupled receptor 1 family.</text>
</comment>
<keyword evidence="5" id="KW-0675">Receptor</keyword>
<sequence length="314" mass="36304">MNTILNIPLTRQITFGFLITLILPSALSSCFVFYRITQKKQIFKQLNNQFIFCLFIVYFIQTTLDLPLTIIFLYQGVVAIQTQTFCTYWYILISVLDMCTMYLNAYLSIERYLLVFHNKFLFKYKIILHYIPLVLIPISSFIFVYGAVMLYPCENHFVYYAVVCGTSCSVLTPDFGVFAWILSFVVPLMIVIFFNVFLLARVLLHKRRMLQKDVWQKNKGMVLQLLSITGMLYISWLPITLTTVISLAHPTPVLSEIQGYWLLLGLIYIPVLCSPITASFAIPELRDDIRGWLSQRRPRVGTTRAVPVNPTGTH</sequence>